<keyword evidence="3" id="KW-1185">Reference proteome</keyword>
<evidence type="ECO:0000256" key="1">
    <source>
        <dbReference type="SAM" id="MobiDB-lite"/>
    </source>
</evidence>
<evidence type="ECO:0000313" key="3">
    <source>
        <dbReference type="Proteomes" id="UP000653644"/>
    </source>
</evidence>
<accession>A0ABQ3CQZ4</accession>
<feature type="region of interest" description="Disordered" evidence="1">
    <location>
        <begin position="26"/>
        <end position="67"/>
    </location>
</feature>
<dbReference type="Proteomes" id="UP000653644">
    <property type="component" value="Unassembled WGS sequence"/>
</dbReference>
<proteinExistence type="predicted"/>
<dbReference type="EMBL" id="BMVN01000016">
    <property type="protein sequence ID" value="GHA37033.1"/>
    <property type="molecule type" value="Genomic_DNA"/>
</dbReference>
<protein>
    <submittedName>
        <fullName evidence="2">Uncharacterized protein</fullName>
    </submittedName>
</protein>
<gene>
    <name evidence="2" type="ORF">GCM10010345_47050</name>
</gene>
<sequence>MTDPRVGERITLVAEERGHVVAAARPKRYRADEEAGPHHRDAGETDWFLRHPPASFRPGGPSRRPTR</sequence>
<evidence type="ECO:0000313" key="2">
    <source>
        <dbReference type="EMBL" id="GHA37033.1"/>
    </source>
</evidence>
<dbReference type="RefSeq" id="WP_189889056.1">
    <property type="nucleotide sequence ID" value="NZ_BMVN01000016.1"/>
</dbReference>
<feature type="compositionally biased region" description="Basic and acidic residues" evidence="1">
    <location>
        <begin position="29"/>
        <end position="49"/>
    </location>
</feature>
<name>A0ABQ3CQZ4_9ACTN</name>
<reference evidence="3" key="1">
    <citation type="journal article" date="2019" name="Int. J. Syst. Evol. Microbiol.">
        <title>The Global Catalogue of Microorganisms (GCM) 10K type strain sequencing project: providing services to taxonomists for standard genome sequencing and annotation.</title>
        <authorList>
            <consortium name="The Broad Institute Genomics Platform"/>
            <consortium name="The Broad Institute Genome Sequencing Center for Infectious Disease"/>
            <person name="Wu L."/>
            <person name="Ma J."/>
        </authorList>
    </citation>
    <scope>NUCLEOTIDE SEQUENCE [LARGE SCALE GENOMIC DNA]</scope>
    <source>
        <strain evidence="3">JCM 4733</strain>
    </source>
</reference>
<organism evidence="2 3">
    <name type="scientific">Streptomyces canarius</name>
    <dbReference type="NCBI Taxonomy" id="285453"/>
    <lineage>
        <taxon>Bacteria</taxon>
        <taxon>Bacillati</taxon>
        <taxon>Actinomycetota</taxon>
        <taxon>Actinomycetes</taxon>
        <taxon>Kitasatosporales</taxon>
        <taxon>Streptomycetaceae</taxon>
        <taxon>Streptomyces</taxon>
    </lineage>
</organism>
<comment type="caution">
    <text evidence="2">The sequence shown here is derived from an EMBL/GenBank/DDBJ whole genome shotgun (WGS) entry which is preliminary data.</text>
</comment>